<keyword evidence="1" id="KW-0812">Transmembrane</keyword>
<dbReference type="InterPro" id="IPR025699">
    <property type="entry name" value="ABC2_memb-like"/>
</dbReference>
<evidence type="ECO:0008006" key="4">
    <source>
        <dbReference type="Google" id="ProtNLM"/>
    </source>
</evidence>
<dbReference type="Proteomes" id="UP000749311">
    <property type="component" value="Unassembled WGS sequence"/>
</dbReference>
<comment type="caution">
    <text evidence="2">The sequence shown here is derived from an EMBL/GenBank/DDBJ whole genome shotgun (WGS) entry which is preliminary data.</text>
</comment>
<proteinExistence type="predicted"/>
<reference evidence="2 3" key="1">
    <citation type="submission" date="2020-02" db="EMBL/GenBank/DDBJ databases">
        <title>Sequencing the genomes of 1000 actinobacteria strains.</title>
        <authorList>
            <person name="Klenk H.-P."/>
        </authorList>
    </citation>
    <scope>NUCLEOTIDE SEQUENCE [LARGE SCALE GENOMIC DNA]</scope>
    <source>
        <strain evidence="2 3">DSM 19609</strain>
    </source>
</reference>
<feature type="transmembrane region" description="Helical" evidence="1">
    <location>
        <begin position="42"/>
        <end position="60"/>
    </location>
</feature>
<sequence>MDHAIPNLVGLNIRTLRPMARIVILFVVIAALMIAATRDTSMAWTFVLMLPLVLALRIMPNEGNTAVTRLFGTLPVTRDQTVVAQFITMGLLCLIAVVLPLPLGAIGRSPLPIEVSALMGGALGAALALTLAITAPFAYHGGFGPFAMYAPMMVFAAGAAVVVAVGNVDALPRVLDTVMRHAWPTAALLVIGGVVALTISCLISCRVFARRDL</sequence>
<protein>
    <recommendedName>
        <fullName evidence="4">ABC-2 transporter permease</fullName>
    </recommendedName>
</protein>
<dbReference type="RefSeq" id="WP_167166988.1">
    <property type="nucleotide sequence ID" value="NZ_BAAAOO010000013.1"/>
</dbReference>
<keyword evidence="1" id="KW-1133">Transmembrane helix</keyword>
<organism evidence="2 3">
    <name type="scientific">Brooklawnia cerclae</name>
    <dbReference type="NCBI Taxonomy" id="349934"/>
    <lineage>
        <taxon>Bacteria</taxon>
        <taxon>Bacillati</taxon>
        <taxon>Actinomycetota</taxon>
        <taxon>Actinomycetes</taxon>
        <taxon>Propionibacteriales</taxon>
        <taxon>Propionibacteriaceae</taxon>
        <taxon>Brooklawnia</taxon>
    </lineage>
</organism>
<feature type="transmembrane region" description="Helical" evidence="1">
    <location>
        <begin position="186"/>
        <end position="209"/>
    </location>
</feature>
<feature type="transmembrane region" description="Helical" evidence="1">
    <location>
        <begin position="146"/>
        <end position="166"/>
    </location>
</feature>
<feature type="transmembrane region" description="Helical" evidence="1">
    <location>
        <begin position="115"/>
        <end position="139"/>
    </location>
</feature>
<evidence type="ECO:0000256" key="1">
    <source>
        <dbReference type="SAM" id="Phobius"/>
    </source>
</evidence>
<keyword evidence="1" id="KW-0472">Membrane</keyword>
<evidence type="ECO:0000313" key="3">
    <source>
        <dbReference type="Proteomes" id="UP000749311"/>
    </source>
</evidence>
<dbReference type="Pfam" id="PF13346">
    <property type="entry name" value="ABC2_membrane_5"/>
    <property type="match status" value="1"/>
</dbReference>
<accession>A0ABX0SG51</accession>
<name>A0ABX0SG51_9ACTN</name>
<dbReference type="EMBL" id="JAAMOZ010000001">
    <property type="protein sequence ID" value="NIH57358.1"/>
    <property type="molecule type" value="Genomic_DNA"/>
</dbReference>
<keyword evidence="3" id="KW-1185">Reference proteome</keyword>
<feature type="transmembrane region" description="Helical" evidence="1">
    <location>
        <begin position="20"/>
        <end position="36"/>
    </location>
</feature>
<gene>
    <name evidence="2" type="ORF">FB473_002003</name>
</gene>
<feature type="transmembrane region" description="Helical" evidence="1">
    <location>
        <begin position="81"/>
        <end position="103"/>
    </location>
</feature>
<evidence type="ECO:0000313" key="2">
    <source>
        <dbReference type="EMBL" id="NIH57358.1"/>
    </source>
</evidence>